<name>A0A453LSB0_AEGTS</name>
<reference evidence="1" key="3">
    <citation type="journal article" date="2017" name="Nature">
        <title>Genome sequence of the progenitor of the wheat D genome Aegilops tauschii.</title>
        <authorList>
            <person name="Luo M.C."/>
            <person name="Gu Y.Q."/>
            <person name="Puiu D."/>
            <person name="Wang H."/>
            <person name="Twardziok S.O."/>
            <person name="Deal K.R."/>
            <person name="Huo N."/>
            <person name="Zhu T."/>
            <person name="Wang L."/>
            <person name="Wang Y."/>
            <person name="McGuire P.E."/>
            <person name="Liu S."/>
            <person name="Long H."/>
            <person name="Ramasamy R.K."/>
            <person name="Rodriguez J.C."/>
            <person name="Van S.L."/>
            <person name="Yuan L."/>
            <person name="Wang Z."/>
            <person name="Xia Z."/>
            <person name="Xiao L."/>
            <person name="Anderson O.D."/>
            <person name="Ouyang S."/>
            <person name="Liang Y."/>
            <person name="Zimin A.V."/>
            <person name="Pertea G."/>
            <person name="Qi P."/>
            <person name="Bennetzen J.L."/>
            <person name="Dai X."/>
            <person name="Dawson M.W."/>
            <person name="Muller H.G."/>
            <person name="Kugler K."/>
            <person name="Rivarola-Duarte L."/>
            <person name="Spannagl M."/>
            <person name="Mayer K.F.X."/>
            <person name="Lu F.H."/>
            <person name="Bevan M.W."/>
            <person name="Leroy P."/>
            <person name="Li P."/>
            <person name="You F.M."/>
            <person name="Sun Q."/>
            <person name="Liu Z."/>
            <person name="Lyons E."/>
            <person name="Wicker T."/>
            <person name="Salzberg S.L."/>
            <person name="Devos K.M."/>
            <person name="Dvorak J."/>
        </authorList>
    </citation>
    <scope>NUCLEOTIDE SEQUENCE [LARGE SCALE GENOMIC DNA]</scope>
    <source>
        <strain evidence="1">cv. AL8/78</strain>
    </source>
</reference>
<protein>
    <submittedName>
        <fullName evidence="1">Uncharacterized protein</fullName>
    </submittedName>
</protein>
<reference evidence="2" key="2">
    <citation type="journal article" date="2017" name="Nat. Plants">
        <title>The Aegilops tauschii genome reveals multiple impacts of transposons.</title>
        <authorList>
            <person name="Zhao G."/>
            <person name="Zou C."/>
            <person name="Li K."/>
            <person name="Wang K."/>
            <person name="Li T."/>
            <person name="Gao L."/>
            <person name="Zhang X."/>
            <person name="Wang H."/>
            <person name="Yang Z."/>
            <person name="Liu X."/>
            <person name="Jiang W."/>
            <person name="Mao L."/>
            <person name="Kong X."/>
            <person name="Jiao Y."/>
            <person name="Jia J."/>
        </authorList>
    </citation>
    <scope>NUCLEOTIDE SEQUENCE [LARGE SCALE GENOMIC DNA]</scope>
    <source>
        <strain evidence="2">cv. AL8/78</strain>
    </source>
</reference>
<keyword evidence="2" id="KW-1185">Reference proteome</keyword>
<proteinExistence type="predicted"/>
<reference evidence="1" key="5">
    <citation type="journal article" date="2021" name="G3 (Bethesda)">
        <title>Aegilops tauschii genome assembly Aet v5.0 features greater sequence contiguity and improved annotation.</title>
        <authorList>
            <person name="Wang L."/>
            <person name="Zhu T."/>
            <person name="Rodriguez J.C."/>
            <person name="Deal K.R."/>
            <person name="Dubcovsky J."/>
            <person name="McGuire P.E."/>
            <person name="Lux T."/>
            <person name="Spannagl M."/>
            <person name="Mayer K.F.X."/>
            <person name="Baldrich P."/>
            <person name="Meyers B.C."/>
            <person name="Huo N."/>
            <person name="Gu Y.Q."/>
            <person name="Zhou H."/>
            <person name="Devos K.M."/>
            <person name="Bennetzen J.L."/>
            <person name="Unver T."/>
            <person name="Budak H."/>
            <person name="Gulick P.J."/>
            <person name="Galiba G."/>
            <person name="Kalapos B."/>
            <person name="Nelson D.R."/>
            <person name="Li P."/>
            <person name="You F.M."/>
            <person name="Luo M.C."/>
            <person name="Dvorak J."/>
        </authorList>
    </citation>
    <scope>NUCLEOTIDE SEQUENCE [LARGE SCALE GENOMIC DNA]</scope>
    <source>
        <strain evidence="1">cv. AL8/78</strain>
    </source>
</reference>
<reference evidence="2" key="1">
    <citation type="journal article" date="2014" name="Science">
        <title>Ancient hybridizations among the ancestral genomes of bread wheat.</title>
        <authorList>
            <consortium name="International Wheat Genome Sequencing Consortium,"/>
            <person name="Marcussen T."/>
            <person name="Sandve S.R."/>
            <person name="Heier L."/>
            <person name="Spannagl M."/>
            <person name="Pfeifer M."/>
            <person name="Jakobsen K.S."/>
            <person name="Wulff B.B."/>
            <person name="Steuernagel B."/>
            <person name="Mayer K.F."/>
            <person name="Olsen O.A."/>
        </authorList>
    </citation>
    <scope>NUCLEOTIDE SEQUENCE [LARGE SCALE GENOMIC DNA]</scope>
    <source>
        <strain evidence="2">cv. AL8/78</strain>
    </source>
</reference>
<dbReference type="EnsemblPlants" id="AET5Gv20893600.1">
    <property type="protein sequence ID" value="AET5Gv20893600.1"/>
    <property type="gene ID" value="AET5Gv20893600"/>
</dbReference>
<dbReference type="Gramene" id="AET5Gv20893600.1">
    <property type="protein sequence ID" value="AET5Gv20893600.1"/>
    <property type="gene ID" value="AET5Gv20893600"/>
</dbReference>
<organism evidence="1 2">
    <name type="scientific">Aegilops tauschii subsp. strangulata</name>
    <name type="common">Goatgrass</name>
    <dbReference type="NCBI Taxonomy" id="200361"/>
    <lineage>
        <taxon>Eukaryota</taxon>
        <taxon>Viridiplantae</taxon>
        <taxon>Streptophyta</taxon>
        <taxon>Embryophyta</taxon>
        <taxon>Tracheophyta</taxon>
        <taxon>Spermatophyta</taxon>
        <taxon>Magnoliopsida</taxon>
        <taxon>Liliopsida</taxon>
        <taxon>Poales</taxon>
        <taxon>Poaceae</taxon>
        <taxon>BOP clade</taxon>
        <taxon>Pooideae</taxon>
        <taxon>Triticodae</taxon>
        <taxon>Triticeae</taxon>
        <taxon>Triticinae</taxon>
        <taxon>Aegilops</taxon>
    </lineage>
</organism>
<evidence type="ECO:0000313" key="2">
    <source>
        <dbReference type="Proteomes" id="UP000015105"/>
    </source>
</evidence>
<accession>A0A453LSB0</accession>
<evidence type="ECO:0000313" key="1">
    <source>
        <dbReference type="EnsemblPlants" id="AET5Gv20893600.1"/>
    </source>
</evidence>
<dbReference type="Proteomes" id="UP000015105">
    <property type="component" value="Chromosome 5D"/>
</dbReference>
<sequence>SLFGGLVDQGLVDVRDHTSTSNGALDEGVKLLVSTDGQLEVTRGDTLHLEILAGVASQLQDLSCQVLQDSSRVDRRSSTNTAIGLSPLLQLTMDTAHRELKYHIAKN</sequence>
<dbReference type="AlphaFoldDB" id="A0A453LSB0"/>
<reference evidence="1" key="4">
    <citation type="submission" date="2019-03" db="UniProtKB">
        <authorList>
            <consortium name="EnsemblPlants"/>
        </authorList>
    </citation>
    <scope>IDENTIFICATION</scope>
</reference>